<dbReference type="Proteomes" id="UP000251960">
    <property type="component" value="Chromosome 1"/>
</dbReference>
<name>A0A317YK53_MAIZE</name>
<dbReference type="InterPro" id="IPR027417">
    <property type="entry name" value="P-loop_NTPase"/>
</dbReference>
<gene>
    <name evidence="3" type="primary">ZMYM1_2</name>
    <name evidence="3" type="ORF">Zm00014a_005939</name>
</gene>
<dbReference type="AlphaFoldDB" id="A0A317YK53"/>
<dbReference type="ExpressionAtlas" id="A0A317YK53">
    <property type="expression patterns" value="baseline and differential"/>
</dbReference>
<feature type="domain" description="DUF4371" evidence="2">
    <location>
        <begin position="88"/>
        <end position="324"/>
    </location>
</feature>
<feature type="compositionally biased region" description="Polar residues" evidence="1">
    <location>
        <begin position="35"/>
        <end position="45"/>
    </location>
</feature>
<accession>A0A317YK53</accession>
<evidence type="ECO:0000259" key="2">
    <source>
        <dbReference type="Pfam" id="PF14291"/>
    </source>
</evidence>
<evidence type="ECO:0000256" key="1">
    <source>
        <dbReference type="SAM" id="MobiDB-lite"/>
    </source>
</evidence>
<dbReference type="InterPro" id="IPR025398">
    <property type="entry name" value="DUF4371"/>
</dbReference>
<dbReference type="EMBL" id="NCVQ01000001">
    <property type="protein sequence ID" value="PWZ58496.1"/>
    <property type="molecule type" value="Genomic_DNA"/>
</dbReference>
<dbReference type="Pfam" id="PF14291">
    <property type="entry name" value="DUF4371"/>
    <property type="match status" value="1"/>
</dbReference>
<proteinExistence type="predicted"/>
<organism evidence="3">
    <name type="scientific">Zea mays</name>
    <name type="common">Maize</name>
    <dbReference type="NCBI Taxonomy" id="4577"/>
    <lineage>
        <taxon>Eukaryota</taxon>
        <taxon>Viridiplantae</taxon>
        <taxon>Streptophyta</taxon>
        <taxon>Embryophyta</taxon>
        <taxon>Tracheophyta</taxon>
        <taxon>Spermatophyta</taxon>
        <taxon>Magnoliopsida</taxon>
        <taxon>Liliopsida</taxon>
        <taxon>Poales</taxon>
        <taxon>Poaceae</taxon>
        <taxon>PACMAD clade</taxon>
        <taxon>Panicoideae</taxon>
        <taxon>Andropogonodae</taxon>
        <taxon>Andropogoneae</taxon>
        <taxon>Tripsacinae</taxon>
        <taxon>Zea</taxon>
    </lineage>
</organism>
<feature type="compositionally biased region" description="Basic residues" evidence="1">
    <location>
        <begin position="1"/>
        <end position="16"/>
    </location>
</feature>
<dbReference type="PANTHER" id="PTHR45749:SF24">
    <property type="entry name" value="TTF-TYPE DOMAIN-CONTAINING PROTEIN"/>
    <property type="match status" value="1"/>
</dbReference>
<protein>
    <submittedName>
        <fullName evidence="3">Zinc finger MYM-type protein 1</fullName>
    </submittedName>
</protein>
<dbReference type="PANTHER" id="PTHR45749">
    <property type="match status" value="1"/>
</dbReference>
<comment type="caution">
    <text evidence="3">The sequence shown here is derived from an EMBL/GenBank/DDBJ whole genome shotgun (WGS) entry which is preliminary data.</text>
</comment>
<feature type="region of interest" description="Disordered" evidence="1">
    <location>
        <begin position="1"/>
        <end position="45"/>
    </location>
</feature>
<sequence>MAPRKHPSGSKKRKRRKEVEEFIESQRGAMDKFVRTNTRTSSNEDQPNLAIVVVAEQPNSNEEDHDPTLEENVDINTNEKCKSSLGHDGFGDWRHTSERLKEHEASMEHITSMNSWNELRVRLRKTETIDKEFQHQIAKEKERIRQVLLRIIVVVKFLGKRTLAFRGSSERIYNDQNGNFLACLEMIAEFDVVMQDHLRHIQNNDIQYHYLSHKIQNELISLLASDITKSIIKIIKEAKYFSVILDCTPDVSHQEQMSLLVRCVNMSSGKVEEYFLGFMKVDDTSGEGIFNSLLDSIKSFGLNIEDVRGQGYDNGSNMKGKHKGVQRRSTKRWDVLKGHVESLTVKSWCNTNWESRIKSVRAIRFEAPNISLIIAREIALELGVEPSFPVKRHAKRKKQYDETEFEEAKLEAEKAFESQSAYRGLRATAKARPLGLSCWAIRDWKVGPTRRIDQAPSTLTSKAEASSFGSAPLQLRITGRRRSDQRHRHHGDASSYSGGDRLLLSIHRPSEALLVRYTAGVTLHRALHPASPSPRLPKYSAAISPFLPFGVPISQCTNTASLTIPFAGSEIPLEELNPSVDLLRRTAEAVGDFRKTPIYIVGTDCTAKRNIAKLLANSIIYRYLSSEELLEDVLGGKDALRAFKESDEKGYLEVEAMSKLRQRYDELKERYGVSDITVSVQNVASQRGYSSIDLVTLEDMVLEIVRQIEKLIRAKEMMEAAGKPF</sequence>
<evidence type="ECO:0000313" key="3">
    <source>
        <dbReference type="EMBL" id="PWZ58496.1"/>
    </source>
</evidence>
<dbReference type="Gene3D" id="3.40.50.300">
    <property type="entry name" value="P-loop containing nucleotide triphosphate hydrolases"/>
    <property type="match status" value="2"/>
</dbReference>
<reference evidence="3" key="1">
    <citation type="journal article" date="2018" name="Nat. Genet.">
        <title>Extensive intraspecific gene order and gene structural variations between Mo17 and other maize genomes.</title>
        <authorList>
            <person name="Sun S."/>
            <person name="Zhou Y."/>
            <person name="Chen J."/>
            <person name="Shi J."/>
            <person name="Zhao H."/>
            <person name="Zhao H."/>
            <person name="Song W."/>
            <person name="Zhang M."/>
            <person name="Cui Y."/>
            <person name="Dong X."/>
            <person name="Liu H."/>
            <person name="Ma X."/>
            <person name="Jiao Y."/>
            <person name="Wang B."/>
            <person name="Wei X."/>
            <person name="Stein J.C."/>
            <person name="Glaubitz J.C."/>
            <person name="Lu F."/>
            <person name="Yu G."/>
            <person name="Liang C."/>
            <person name="Fengler K."/>
            <person name="Li B."/>
            <person name="Rafalski A."/>
            <person name="Schnable P.S."/>
            <person name="Ware D.H."/>
            <person name="Buckler E.S."/>
            <person name="Lai J."/>
        </authorList>
    </citation>
    <scope>NUCLEOTIDE SEQUENCE [LARGE SCALE GENOMIC DNA]</scope>
    <source>
        <tissue evidence="3">Seedling</tissue>
    </source>
</reference>